<dbReference type="OrthoDB" id="3799328at2759"/>
<organism evidence="3 4">
    <name type="scientific">Aspergillus sydowii CBS 593.65</name>
    <dbReference type="NCBI Taxonomy" id="1036612"/>
    <lineage>
        <taxon>Eukaryota</taxon>
        <taxon>Fungi</taxon>
        <taxon>Dikarya</taxon>
        <taxon>Ascomycota</taxon>
        <taxon>Pezizomycotina</taxon>
        <taxon>Eurotiomycetes</taxon>
        <taxon>Eurotiomycetidae</taxon>
        <taxon>Eurotiales</taxon>
        <taxon>Aspergillaceae</taxon>
        <taxon>Aspergillus</taxon>
        <taxon>Aspergillus subgen. Nidulantes</taxon>
    </lineage>
</organism>
<keyword evidence="4" id="KW-1185">Reference proteome</keyword>
<evidence type="ECO:0000313" key="4">
    <source>
        <dbReference type="Proteomes" id="UP000184356"/>
    </source>
</evidence>
<dbReference type="Proteomes" id="UP000184356">
    <property type="component" value="Unassembled WGS sequence"/>
</dbReference>
<proteinExistence type="predicted"/>
<dbReference type="GO" id="GO:0004312">
    <property type="term" value="F:fatty acid synthase activity"/>
    <property type="evidence" value="ECO:0007669"/>
    <property type="project" value="TreeGrafter"/>
</dbReference>
<evidence type="ECO:0000259" key="2">
    <source>
        <dbReference type="SMART" id="SM00827"/>
    </source>
</evidence>
<name>A0A1L9T571_9EURO</name>
<dbReference type="SUPFAM" id="SSF55048">
    <property type="entry name" value="Probable ACP-binding domain of malonyl-CoA ACP transacylase"/>
    <property type="match status" value="1"/>
</dbReference>
<keyword evidence="1" id="KW-0808">Transferase</keyword>
<feature type="domain" description="Malonyl-CoA:ACP transacylase (MAT)" evidence="2">
    <location>
        <begin position="124"/>
        <end position="458"/>
    </location>
</feature>
<dbReference type="SMART" id="SM00827">
    <property type="entry name" value="PKS_AT"/>
    <property type="match status" value="1"/>
</dbReference>
<dbReference type="InterPro" id="IPR001227">
    <property type="entry name" value="Ac_transferase_dom_sf"/>
</dbReference>
<dbReference type="Gene3D" id="3.30.70.3290">
    <property type="match status" value="1"/>
</dbReference>
<dbReference type="STRING" id="1036612.A0A1L9T571"/>
<dbReference type="PANTHER" id="PTHR43775:SF29">
    <property type="entry name" value="ASPERFURANONE POLYKETIDE SYNTHASE AFOG-RELATED"/>
    <property type="match status" value="1"/>
</dbReference>
<dbReference type="InterPro" id="IPR014043">
    <property type="entry name" value="Acyl_transferase_dom"/>
</dbReference>
<dbReference type="SUPFAM" id="SSF52151">
    <property type="entry name" value="FabD/lysophospholipase-like"/>
    <property type="match status" value="1"/>
</dbReference>
<dbReference type="InterPro" id="IPR050091">
    <property type="entry name" value="PKS_NRPS_Biosynth_Enz"/>
</dbReference>
<dbReference type="GO" id="GO:0006633">
    <property type="term" value="P:fatty acid biosynthetic process"/>
    <property type="evidence" value="ECO:0007669"/>
    <property type="project" value="TreeGrafter"/>
</dbReference>
<evidence type="ECO:0000256" key="1">
    <source>
        <dbReference type="ARBA" id="ARBA00022679"/>
    </source>
</evidence>
<dbReference type="GO" id="GO:0044550">
    <property type="term" value="P:secondary metabolite biosynthetic process"/>
    <property type="evidence" value="ECO:0007669"/>
    <property type="project" value="TreeGrafter"/>
</dbReference>
<dbReference type="AlphaFoldDB" id="A0A1L9T571"/>
<accession>A0A1L9T571</accession>
<gene>
    <name evidence="3" type="ORF">ASPSYDRAFT_35271</name>
</gene>
<dbReference type="RefSeq" id="XP_040698385.1">
    <property type="nucleotide sequence ID" value="XM_040845320.1"/>
</dbReference>
<evidence type="ECO:0000313" key="3">
    <source>
        <dbReference type="EMBL" id="OJJ54579.1"/>
    </source>
</evidence>
<dbReference type="InterPro" id="IPR016035">
    <property type="entry name" value="Acyl_Trfase/lysoPLipase"/>
</dbReference>
<dbReference type="Gene3D" id="3.40.366.10">
    <property type="entry name" value="Malonyl-Coenzyme A Acyl Carrier Protein, domain 2"/>
    <property type="match status" value="1"/>
</dbReference>
<dbReference type="GeneID" id="63761393"/>
<protein>
    <recommendedName>
        <fullName evidence="2">Malonyl-CoA:ACP transacylase (MAT) domain-containing protein</fullName>
    </recommendedName>
</protein>
<dbReference type="InterPro" id="IPR016036">
    <property type="entry name" value="Malonyl_transacylase_ACP-bd"/>
</dbReference>
<reference evidence="4" key="1">
    <citation type="journal article" date="2017" name="Genome Biol.">
        <title>Comparative genomics reveals high biological diversity and specific adaptations in the industrially and medically important fungal genus Aspergillus.</title>
        <authorList>
            <person name="de Vries R.P."/>
            <person name="Riley R."/>
            <person name="Wiebenga A."/>
            <person name="Aguilar-Osorio G."/>
            <person name="Amillis S."/>
            <person name="Uchima C.A."/>
            <person name="Anderluh G."/>
            <person name="Asadollahi M."/>
            <person name="Askin M."/>
            <person name="Barry K."/>
            <person name="Battaglia E."/>
            <person name="Bayram O."/>
            <person name="Benocci T."/>
            <person name="Braus-Stromeyer S.A."/>
            <person name="Caldana C."/>
            <person name="Canovas D."/>
            <person name="Cerqueira G.C."/>
            <person name="Chen F."/>
            <person name="Chen W."/>
            <person name="Choi C."/>
            <person name="Clum A."/>
            <person name="Dos Santos R.A."/>
            <person name="Damasio A.R."/>
            <person name="Diallinas G."/>
            <person name="Emri T."/>
            <person name="Fekete E."/>
            <person name="Flipphi M."/>
            <person name="Freyberg S."/>
            <person name="Gallo A."/>
            <person name="Gournas C."/>
            <person name="Habgood R."/>
            <person name="Hainaut M."/>
            <person name="Harispe M.L."/>
            <person name="Henrissat B."/>
            <person name="Hilden K.S."/>
            <person name="Hope R."/>
            <person name="Hossain A."/>
            <person name="Karabika E."/>
            <person name="Karaffa L."/>
            <person name="Karanyi Z."/>
            <person name="Krasevec N."/>
            <person name="Kuo A."/>
            <person name="Kusch H."/>
            <person name="LaButti K."/>
            <person name="Lagendijk E.L."/>
            <person name="Lapidus A."/>
            <person name="Levasseur A."/>
            <person name="Lindquist E."/>
            <person name="Lipzen A."/>
            <person name="Logrieco A.F."/>
            <person name="MacCabe A."/>
            <person name="Maekelae M.R."/>
            <person name="Malavazi I."/>
            <person name="Melin P."/>
            <person name="Meyer V."/>
            <person name="Mielnichuk N."/>
            <person name="Miskei M."/>
            <person name="Molnar A.P."/>
            <person name="Mule G."/>
            <person name="Ngan C.Y."/>
            <person name="Orejas M."/>
            <person name="Orosz E."/>
            <person name="Ouedraogo J.P."/>
            <person name="Overkamp K.M."/>
            <person name="Park H.-S."/>
            <person name="Perrone G."/>
            <person name="Piumi F."/>
            <person name="Punt P.J."/>
            <person name="Ram A.F."/>
            <person name="Ramon A."/>
            <person name="Rauscher S."/>
            <person name="Record E."/>
            <person name="Riano-Pachon D.M."/>
            <person name="Robert V."/>
            <person name="Roehrig J."/>
            <person name="Ruller R."/>
            <person name="Salamov A."/>
            <person name="Salih N.S."/>
            <person name="Samson R.A."/>
            <person name="Sandor E."/>
            <person name="Sanguinetti M."/>
            <person name="Schuetze T."/>
            <person name="Sepcic K."/>
            <person name="Shelest E."/>
            <person name="Sherlock G."/>
            <person name="Sophianopoulou V."/>
            <person name="Squina F.M."/>
            <person name="Sun H."/>
            <person name="Susca A."/>
            <person name="Todd R.B."/>
            <person name="Tsang A."/>
            <person name="Unkles S.E."/>
            <person name="van de Wiele N."/>
            <person name="van Rossen-Uffink D."/>
            <person name="Oliveira J.V."/>
            <person name="Vesth T.C."/>
            <person name="Visser J."/>
            <person name="Yu J.-H."/>
            <person name="Zhou M."/>
            <person name="Andersen M.R."/>
            <person name="Archer D.B."/>
            <person name="Baker S.E."/>
            <person name="Benoit I."/>
            <person name="Brakhage A.A."/>
            <person name="Braus G.H."/>
            <person name="Fischer R."/>
            <person name="Frisvad J.C."/>
            <person name="Goldman G.H."/>
            <person name="Houbraken J."/>
            <person name="Oakley B."/>
            <person name="Pocsi I."/>
            <person name="Scazzocchio C."/>
            <person name="Seiboth B."/>
            <person name="vanKuyk P.A."/>
            <person name="Wortman J."/>
            <person name="Dyer P.S."/>
            <person name="Grigoriev I.V."/>
        </authorList>
    </citation>
    <scope>NUCLEOTIDE SEQUENCE [LARGE SCALE GENOMIC DNA]</scope>
    <source>
        <strain evidence="4">CBS 593.65</strain>
    </source>
</reference>
<dbReference type="EMBL" id="KV878594">
    <property type="protein sequence ID" value="OJJ54579.1"/>
    <property type="molecule type" value="Genomic_DNA"/>
</dbReference>
<dbReference type="VEuPathDB" id="FungiDB:ASPSYDRAFT_35271"/>
<sequence>MAVSSSNLIPGISHLNRRASKSQADHVGKSSRPPVARRRLFLLSASDESSLDKFIEQVRSFLQDRGDDASDEWICNLAFTLNEQHKLRTYQAMIVAESIRTLRNALSPRPQICKTSTKPTIGFIFTGQGAHWAGMGTELLSTYPVFRHSMEQMNDYIGQLGAPYDVIEMLNMDDNSTLGHALFSQPICTALQIALVDLLASWGIYPDGVAGHSSGEIAAAYAAGMLSMQDAIAIAYFRGVCASSLSTKGRRGSMMAVGISASDVGPYLAALRTGRANVACINSPISISVSGDYAAIEELETVLQDKEVFTRRLDVDVAYHSHHMDPIANEYLKLMAEIKAIKPSKRPTELTQFFSSVTGTEVSATELDPHYWVRNLVQPVKLVDAVQSLCFETNPNGLSDGNPNEPARFPTPKKVAVTNLVEIGPHAALAGPIKQTLKADPRLNKANIAYDSVLIRGLDAASTALTVAASLATNGCAVNLQAINDPESLYRLQVLADLPLCNWYFMRV</sequence>
<dbReference type="Pfam" id="PF00698">
    <property type="entry name" value="Acyl_transf_1"/>
    <property type="match status" value="1"/>
</dbReference>
<dbReference type="PANTHER" id="PTHR43775">
    <property type="entry name" value="FATTY ACID SYNTHASE"/>
    <property type="match status" value="1"/>
</dbReference>